<dbReference type="GO" id="GO:0005576">
    <property type="term" value="C:extracellular region"/>
    <property type="evidence" value="ECO:0007669"/>
    <property type="project" value="UniProtKB-SubCell"/>
</dbReference>
<dbReference type="InterPro" id="IPR011050">
    <property type="entry name" value="Pectin_lyase_fold/virulence"/>
</dbReference>
<evidence type="ECO:0000256" key="14">
    <source>
        <dbReference type="ARBA" id="ARBA00048766"/>
    </source>
</evidence>
<keyword evidence="11" id="KW-0624">Polysaccharide degradation</keyword>
<dbReference type="GO" id="GO:0000272">
    <property type="term" value="P:polysaccharide catabolic process"/>
    <property type="evidence" value="ECO:0007669"/>
    <property type="project" value="UniProtKB-KW"/>
</dbReference>
<dbReference type="OMA" id="WHTFVAY"/>
<evidence type="ECO:0000256" key="16">
    <source>
        <dbReference type="SAM" id="SignalP"/>
    </source>
</evidence>
<keyword evidence="8" id="KW-0119">Carbohydrate metabolism</keyword>
<comment type="caution">
    <text evidence="17">The sequence shown here is derived from an EMBL/GenBank/DDBJ whole genome shotgun (WGS) entry which is preliminary data.</text>
</comment>
<dbReference type="InParanoid" id="A8NHU8"/>
<dbReference type="PANTHER" id="PTHR31736:SF12">
    <property type="entry name" value="EXO-POLYGALACTURONASE, PUTATIVE-RELATED"/>
    <property type="match status" value="1"/>
</dbReference>
<evidence type="ECO:0000313" key="18">
    <source>
        <dbReference type="Proteomes" id="UP000001861"/>
    </source>
</evidence>
<evidence type="ECO:0000256" key="7">
    <source>
        <dbReference type="ARBA" id="ARBA00023180"/>
    </source>
</evidence>
<protein>
    <recommendedName>
        <fullName evidence="13">galacturonan 1,4-alpha-galacturonidase</fullName>
        <ecNumber evidence="13">3.2.1.67</ecNumber>
    </recommendedName>
</protein>
<dbReference type="GO" id="GO:0004650">
    <property type="term" value="F:polygalacturonase activity"/>
    <property type="evidence" value="ECO:0007669"/>
    <property type="project" value="InterPro"/>
</dbReference>
<evidence type="ECO:0000256" key="6">
    <source>
        <dbReference type="ARBA" id="ARBA00023157"/>
    </source>
</evidence>
<comment type="function">
    <text evidence="12">Specific in hydrolyzing the terminal glycosidic bond of polygalacturonic acid and oligogalacturonates.</text>
</comment>
<comment type="similarity">
    <text evidence="2 15">Belongs to the glycosyl hydrolase 28 family.</text>
</comment>
<dbReference type="GO" id="GO:0047911">
    <property type="term" value="F:galacturan 1,4-alpha-galacturonidase activity"/>
    <property type="evidence" value="ECO:0007669"/>
    <property type="project" value="UniProtKB-EC"/>
</dbReference>
<dbReference type="SUPFAM" id="SSF51126">
    <property type="entry name" value="Pectin lyase-like"/>
    <property type="match status" value="1"/>
</dbReference>
<comment type="catalytic activity">
    <reaction evidence="14">
        <text>[(1-&gt;4)-alpha-D-galacturonosyl](n) + H2O = alpha-D-galacturonate + [(1-&gt;4)-alpha-D-galacturonosyl](n-1)</text>
        <dbReference type="Rhea" id="RHEA:14117"/>
        <dbReference type="Rhea" id="RHEA-COMP:14570"/>
        <dbReference type="Rhea" id="RHEA-COMP:14572"/>
        <dbReference type="ChEBI" id="CHEBI:15377"/>
        <dbReference type="ChEBI" id="CHEBI:58658"/>
        <dbReference type="ChEBI" id="CHEBI:140523"/>
        <dbReference type="EC" id="3.2.1.67"/>
    </reaction>
</comment>
<evidence type="ECO:0000256" key="13">
    <source>
        <dbReference type="ARBA" id="ARBA00038933"/>
    </source>
</evidence>
<dbReference type="InterPro" id="IPR000743">
    <property type="entry name" value="Glyco_hydro_28"/>
</dbReference>
<evidence type="ECO:0000256" key="11">
    <source>
        <dbReference type="ARBA" id="ARBA00023326"/>
    </source>
</evidence>
<evidence type="ECO:0000256" key="15">
    <source>
        <dbReference type="RuleBase" id="RU361169"/>
    </source>
</evidence>
<evidence type="ECO:0000256" key="2">
    <source>
        <dbReference type="ARBA" id="ARBA00008834"/>
    </source>
</evidence>
<dbReference type="EC" id="3.2.1.67" evidence="13"/>
<accession>A8NHU8</accession>
<evidence type="ECO:0000256" key="1">
    <source>
        <dbReference type="ARBA" id="ARBA00004613"/>
    </source>
</evidence>
<dbReference type="HOGENOM" id="CLU_016031_1_1_1"/>
<keyword evidence="5 15" id="KW-0378">Hydrolase</keyword>
<reference evidence="17 18" key="1">
    <citation type="journal article" date="2010" name="Proc. Natl. Acad. Sci. U.S.A.">
        <title>Insights into evolution of multicellular fungi from the assembled chromosomes of the mushroom Coprinopsis cinerea (Coprinus cinereus).</title>
        <authorList>
            <person name="Stajich J.E."/>
            <person name="Wilke S.K."/>
            <person name="Ahren D."/>
            <person name="Au C.H."/>
            <person name="Birren B.W."/>
            <person name="Borodovsky M."/>
            <person name="Burns C."/>
            <person name="Canback B."/>
            <person name="Casselton L.A."/>
            <person name="Cheng C.K."/>
            <person name="Deng J."/>
            <person name="Dietrich F.S."/>
            <person name="Fargo D.C."/>
            <person name="Farman M.L."/>
            <person name="Gathman A.C."/>
            <person name="Goldberg J."/>
            <person name="Guigo R."/>
            <person name="Hoegger P.J."/>
            <person name="Hooker J.B."/>
            <person name="Huggins A."/>
            <person name="James T.Y."/>
            <person name="Kamada T."/>
            <person name="Kilaru S."/>
            <person name="Kodira C."/>
            <person name="Kues U."/>
            <person name="Kupfer D."/>
            <person name="Kwan H.S."/>
            <person name="Lomsadze A."/>
            <person name="Li W."/>
            <person name="Lilly W.W."/>
            <person name="Ma L.J."/>
            <person name="Mackey A.J."/>
            <person name="Manning G."/>
            <person name="Martin F."/>
            <person name="Muraguchi H."/>
            <person name="Natvig D.O."/>
            <person name="Palmerini H."/>
            <person name="Ramesh M.A."/>
            <person name="Rehmeyer C.J."/>
            <person name="Roe B.A."/>
            <person name="Shenoy N."/>
            <person name="Stanke M."/>
            <person name="Ter-Hovhannisyan V."/>
            <person name="Tunlid A."/>
            <person name="Velagapudi R."/>
            <person name="Vision T.J."/>
            <person name="Zeng Q."/>
            <person name="Zolan M.E."/>
            <person name="Pukkila P.J."/>
        </authorList>
    </citation>
    <scope>NUCLEOTIDE SEQUENCE [LARGE SCALE GENOMIC DNA]</scope>
    <source>
        <strain evidence="18">Okayama-7 / 130 / ATCC MYA-4618 / FGSC 9003</strain>
    </source>
</reference>
<evidence type="ECO:0000256" key="5">
    <source>
        <dbReference type="ARBA" id="ARBA00022801"/>
    </source>
</evidence>
<evidence type="ECO:0000256" key="12">
    <source>
        <dbReference type="ARBA" id="ARBA00037312"/>
    </source>
</evidence>
<evidence type="ECO:0000256" key="8">
    <source>
        <dbReference type="ARBA" id="ARBA00023277"/>
    </source>
</evidence>
<dbReference type="KEGG" id="cci:CC1G_01509"/>
<dbReference type="eggNOG" id="ENOG502QRJW">
    <property type="taxonomic scope" value="Eukaryota"/>
</dbReference>
<dbReference type="Pfam" id="PF00295">
    <property type="entry name" value="Glyco_hydro_28"/>
    <property type="match status" value="1"/>
</dbReference>
<feature type="chain" id="PRO_5002724625" description="galacturonan 1,4-alpha-galacturonidase" evidence="16">
    <location>
        <begin position="23"/>
        <end position="418"/>
    </location>
</feature>
<dbReference type="OrthoDB" id="187139at2759"/>
<dbReference type="InterPro" id="IPR012334">
    <property type="entry name" value="Pectin_lyas_fold"/>
</dbReference>
<evidence type="ECO:0000256" key="3">
    <source>
        <dbReference type="ARBA" id="ARBA00022525"/>
    </source>
</evidence>
<keyword evidence="9 15" id="KW-0326">Glycosidase</keyword>
<keyword evidence="10" id="KW-0961">Cell wall biogenesis/degradation</keyword>
<keyword evidence="6" id="KW-1015">Disulfide bond</keyword>
<dbReference type="RefSeq" id="XP_001833832.2">
    <property type="nucleotide sequence ID" value="XM_001833780.2"/>
</dbReference>
<dbReference type="GO" id="GO:0071555">
    <property type="term" value="P:cell wall organization"/>
    <property type="evidence" value="ECO:0007669"/>
    <property type="project" value="UniProtKB-KW"/>
</dbReference>
<evidence type="ECO:0000256" key="9">
    <source>
        <dbReference type="ARBA" id="ARBA00023295"/>
    </source>
</evidence>
<organism evidence="17 18">
    <name type="scientific">Coprinopsis cinerea (strain Okayama-7 / 130 / ATCC MYA-4618 / FGSC 9003)</name>
    <name type="common">Inky cap fungus</name>
    <name type="synonym">Hormographiella aspergillata</name>
    <dbReference type="NCBI Taxonomy" id="240176"/>
    <lineage>
        <taxon>Eukaryota</taxon>
        <taxon>Fungi</taxon>
        <taxon>Dikarya</taxon>
        <taxon>Basidiomycota</taxon>
        <taxon>Agaricomycotina</taxon>
        <taxon>Agaricomycetes</taxon>
        <taxon>Agaricomycetidae</taxon>
        <taxon>Agaricales</taxon>
        <taxon>Agaricineae</taxon>
        <taxon>Psathyrellaceae</taxon>
        <taxon>Coprinopsis</taxon>
    </lineage>
</organism>
<evidence type="ECO:0000313" key="17">
    <source>
        <dbReference type="EMBL" id="EAU87862.2"/>
    </source>
</evidence>
<keyword evidence="7" id="KW-0325">Glycoprotein</keyword>
<dbReference type="VEuPathDB" id="FungiDB:CC1G_01509"/>
<feature type="signal peptide" evidence="16">
    <location>
        <begin position="1"/>
        <end position="22"/>
    </location>
</feature>
<dbReference type="Proteomes" id="UP000001861">
    <property type="component" value="Unassembled WGS sequence"/>
</dbReference>
<evidence type="ECO:0000256" key="4">
    <source>
        <dbReference type="ARBA" id="ARBA00022729"/>
    </source>
</evidence>
<dbReference type="SMR" id="A8NHU8"/>
<dbReference type="Gene3D" id="2.160.20.10">
    <property type="entry name" value="Single-stranded right-handed beta-helix, Pectin lyase-like"/>
    <property type="match status" value="1"/>
</dbReference>
<dbReference type="GeneID" id="6010335"/>
<dbReference type="AlphaFoldDB" id="A8NHU8"/>
<keyword evidence="3" id="KW-0964">Secreted</keyword>
<keyword evidence="18" id="KW-1185">Reference proteome</keyword>
<dbReference type="PROSITE" id="PS51257">
    <property type="entry name" value="PROKAR_LIPOPROTEIN"/>
    <property type="match status" value="1"/>
</dbReference>
<name>A8NHU8_COPC7</name>
<proteinExistence type="inferred from homology"/>
<evidence type="ECO:0000256" key="10">
    <source>
        <dbReference type="ARBA" id="ARBA00023316"/>
    </source>
</evidence>
<dbReference type="PANTHER" id="PTHR31736">
    <property type="match status" value="1"/>
</dbReference>
<gene>
    <name evidence="17" type="ORF">CC1G_01509</name>
</gene>
<keyword evidence="4 16" id="KW-0732">Signal</keyword>
<dbReference type="STRING" id="240176.A8NHU8"/>
<sequence>MKLAASFFASLCLLAGLHPVLAAVTQIGTACTVTPLSPTPVPPGGRPPDDTPQFRDAYSRCGRNGSITFTEGNFYIGQVMDVTLQNCEINILGTITWSTDIQYWLRNSIAVTYAQRHTAWRISGTNIAIRGHGKGLLFGNGQTWYDQNRNQGNQMGRPISLTIWRANNVFIDGLTWRQPQFWNTFVAYSQNVTMTNLDMEAKSNSQWTTVNTDGTNIWNSRDIYISNWTVYSGDDCICAKGNTTNMHVKDITCYESGGMVVGSIGSVASQPDFVEHVLFENVRLNHSSNAAWIKTYPGQGYVNNVTFRNIQFSDVNQPIYITSCIYSGQNCDSSRLNIRNVRWENITGTSRYNVGAGMHCSASSPCQNLTFTGIDIRQFNGGGPVKNFCSNIANQATMGLRCDGPCPGNWPQQLNGNR</sequence>
<comment type="subcellular location">
    <subcellularLocation>
        <location evidence="1">Secreted</location>
    </subcellularLocation>
</comment>
<dbReference type="EMBL" id="AACS02000010">
    <property type="protein sequence ID" value="EAU87862.2"/>
    <property type="molecule type" value="Genomic_DNA"/>
</dbReference>